<proteinExistence type="predicted"/>
<dbReference type="InterPro" id="IPR024571">
    <property type="entry name" value="ERAP1-like_C_dom"/>
</dbReference>
<dbReference type="OrthoDB" id="6273601at2759"/>
<keyword evidence="3" id="KW-1185">Reference proteome</keyword>
<sequence length="101" mass="11129">MSGENEEEVGLLLHDRATLNDERVRVLGSLGATTNGDLMQRLFELTFTEYVRKQDRTHALLGVTGTPGGRRALWNLVRGRIATLSDDLGTSHLLARVIEVG</sequence>
<dbReference type="AlphaFoldDB" id="A0A0R3XDA6"/>
<dbReference type="EMBL" id="UYWX01024634">
    <property type="protein sequence ID" value="VDM36824.1"/>
    <property type="molecule type" value="Genomic_DNA"/>
</dbReference>
<protein>
    <submittedName>
        <fullName evidence="4">ERAP1_C domain-containing protein</fullName>
    </submittedName>
</protein>
<dbReference type="WBParaSite" id="TTAC_0001153301-mRNA-1">
    <property type="protein sequence ID" value="TTAC_0001153301-mRNA-1"/>
    <property type="gene ID" value="TTAC_0001153301"/>
</dbReference>
<evidence type="ECO:0000259" key="1">
    <source>
        <dbReference type="Pfam" id="PF11838"/>
    </source>
</evidence>
<accession>A0A0R3XDA6</accession>
<feature type="domain" description="ERAP1-like C-terminal" evidence="1">
    <location>
        <begin position="5"/>
        <end position="99"/>
    </location>
</feature>
<organism evidence="4">
    <name type="scientific">Hydatigena taeniaeformis</name>
    <name type="common">Feline tapeworm</name>
    <name type="synonym">Taenia taeniaeformis</name>
    <dbReference type="NCBI Taxonomy" id="6205"/>
    <lineage>
        <taxon>Eukaryota</taxon>
        <taxon>Metazoa</taxon>
        <taxon>Spiralia</taxon>
        <taxon>Lophotrochozoa</taxon>
        <taxon>Platyhelminthes</taxon>
        <taxon>Cestoda</taxon>
        <taxon>Eucestoda</taxon>
        <taxon>Cyclophyllidea</taxon>
        <taxon>Taeniidae</taxon>
        <taxon>Hydatigera</taxon>
    </lineage>
</organism>
<dbReference type="Proteomes" id="UP000274429">
    <property type="component" value="Unassembled WGS sequence"/>
</dbReference>
<evidence type="ECO:0000313" key="4">
    <source>
        <dbReference type="WBParaSite" id="TTAC_0001153301-mRNA-1"/>
    </source>
</evidence>
<dbReference type="STRING" id="6205.A0A0R3XDA6"/>
<evidence type="ECO:0000313" key="3">
    <source>
        <dbReference type="Proteomes" id="UP000274429"/>
    </source>
</evidence>
<gene>
    <name evidence="2" type="ORF">TTAC_LOCUS11516</name>
</gene>
<dbReference type="Gene3D" id="1.25.50.20">
    <property type="match status" value="1"/>
</dbReference>
<reference evidence="2 3" key="2">
    <citation type="submission" date="2018-11" db="EMBL/GenBank/DDBJ databases">
        <authorList>
            <consortium name="Pathogen Informatics"/>
        </authorList>
    </citation>
    <scope>NUCLEOTIDE SEQUENCE [LARGE SCALE GENOMIC DNA]</scope>
</reference>
<reference evidence="4" key="1">
    <citation type="submission" date="2017-02" db="UniProtKB">
        <authorList>
            <consortium name="WormBaseParasite"/>
        </authorList>
    </citation>
    <scope>IDENTIFICATION</scope>
</reference>
<dbReference type="Pfam" id="PF11838">
    <property type="entry name" value="ERAP1_C"/>
    <property type="match status" value="1"/>
</dbReference>
<evidence type="ECO:0000313" key="2">
    <source>
        <dbReference type="EMBL" id="VDM36824.1"/>
    </source>
</evidence>
<name>A0A0R3XDA6_HYDTA</name>